<dbReference type="GeneID" id="93205633"/>
<evidence type="ECO:0000313" key="2">
    <source>
        <dbReference type="EMBL" id="CCJ56051.1"/>
    </source>
</evidence>
<dbReference type="InterPro" id="IPR013216">
    <property type="entry name" value="Methyltransf_11"/>
</dbReference>
<organism evidence="2 3">
    <name type="scientific">Bordetella bronchiseptica 253</name>
    <dbReference type="NCBI Taxonomy" id="568707"/>
    <lineage>
        <taxon>Bacteria</taxon>
        <taxon>Pseudomonadati</taxon>
        <taxon>Pseudomonadota</taxon>
        <taxon>Betaproteobacteria</taxon>
        <taxon>Burkholderiales</taxon>
        <taxon>Alcaligenaceae</taxon>
        <taxon>Bordetella</taxon>
    </lineage>
</organism>
<evidence type="ECO:0000313" key="3">
    <source>
        <dbReference type="Proteomes" id="UP000007564"/>
    </source>
</evidence>
<dbReference type="OrthoDB" id="6191410at2"/>
<dbReference type="RefSeq" id="WP_003814735.1">
    <property type="nucleotide sequence ID" value="NC_019382.1"/>
</dbReference>
<gene>
    <name evidence="2" type="ORF">BN112_4137</name>
</gene>
<reference evidence="2 3" key="1">
    <citation type="journal article" date="2012" name="BMC Genomics">
        <title>Comparative genomics of the classical Bordetella subspecies: the evolution and exchange of virulence-associated diversity amongst closely related pathogens.</title>
        <authorList>
            <person name="Park J."/>
            <person name="Zhang Y."/>
            <person name="Buboltz A.M."/>
            <person name="Zhang X."/>
            <person name="Schuster S.C."/>
            <person name="Ahuja U."/>
            <person name="Liu M."/>
            <person name="Miller J.F."/>
            <person name="Sebaihia M."/>
            <person name="Bentley S.D."/>
            <person name="Parkhill J."/>
            <person name="Harvill E.T."/>
        </authorList>
    </citation>
    <scope>NUCLEOTIDE SEQUENCE [LARGE SCALE GENOMIC DNA]</scope>
    <source>
        <strain evidence="2 3">253</strain>
    </source>
</reference>
<sequence>MAEETPPIVELAEWFQTPPGQYVLAWEQAQFDEAVADIFGYYAWQVGLAEPNLLRANRMPFKAWVGAGVPPPELAQGWQACVAAAPEALPFESQSVDLLVLPHAFECAEAPHLVLREVERVLVPEGRVVISGFNPWSLWGARNLMPGMEAWLPLPLSAQVALPRLKDWFKLLSFEVERGRFGCYAPACRTDKWLRRWRFMERYGQRWWGLGGAVYVVTATKKVAAMRLIGPAWKTRRKRAQAASVAVNRQADDPGR</sequence>
<dbReference type="SMR" id="A0A0C6P8Y7"/>
<dbReference type="HOGENOM" id="CLU_075049_0_0_4"/>
<dbReference type="Proteomes" id="UP000007564">
    <property type="component" value="Chromosome"/>
</dbReference>
<dbReference type="GO" id="GO:0008757">
    <property type="term" value="F:S-adenosylmethionine-dependent methyltransferase activity"/>
    <property type="evidence" value="ECO:0007669"/>
    <property type="project" value="InterPro"/>
</dbReference>
<dbReference type="Pfam" id="PF08241">
    <property type="entry name" value="Methyltransf_11"/>
    <property type="match status" value="1"/>
</dbReference>
<dbReference type="EMBL" id="HE965806">
    <property type="protein sequence ID" value="CCJ56051.1"/>
    <property type="molecule type" value="Genomic_DNA"/>
</dbReference>
<dbReference type="Gene3D" id="3.40.50.150">
    <property type="entry name" value="Vaccinia Virus protein VP39"/>
    <property type="match status" value="1"/>
</dbReference>
<dbReference type="SUPFAM" id="SSF53335">
    <property type="entry name" value="S-adenosyl-L-methionine-dependent methyltransferases"/>
    <property type="match status" value="1"/>
</dbReference>
<dbReference type="InterPro" id="IPR029063">
    <property type="entry name" value="SAM-dependent_MTases_sf"/>
</dbReference>
<proteinExistence type="predicted"/>
<feature type="domain" description="Methyltransferase type 11" evidence="1">
    <location>
        <begin position="80"/>
        <end position="130"/>
    </location>
</feature>
<name>A0A0C6P8Y7_BORBO</name>
<evidence type="ECO:0000259" key="1">
    <source>
        <dbReference type="Pfam" id="PF08241"/>
    </source>
</evidence>
<dbReference type="AlphaFoldDB" id="A0A0C6P8Y7"/>
<accession>A0A0C6P8Y7</accession>
<protein>
    <recommendedName>
        <fullName evidence="1">Methyltransferase type 11 domain-containing protein</fullName>
    </recommendedName>
</protein>
<dbReference type="KEGG" id="bbh:BN112_4137"/>